<name>A0A7V0XF58_UNCW3</name>
<dbReference type="EMBL" id="DSBX01000137">
    <property type="protein sequence ID" value="HDQ99351.1"/>
    <property type="molecule type" value="Genomic_DNA"/>
</dbReference>
<sequence>MTTSQQKPKLLLVDYENVPQVELALLEEGYRVVIFVGASQKNVPIELVTAAQQLGDRIEWRKVTGDGRNALDFFIAWHLGRVFERTPRPDCIVLSKDKGFDPLLKHLNAAGLKCRRVENIASL</sequence>
<feature type="domain" description="PIN-like" evidence="1">
    <location>
        <begin position="12"/>
        <end position="111"/>
    </location>
</feature>
<feature type="non-terminal residue" evidence="2">
    <location>
        <position position="123"/>
    </location>
</feature>
<organism evidence="2">
    <name type="scientific">candidate division WOR-3 bacterium</name>
    <dbReference type="NCBI Taxonomy" id="2052148"/>
    <lineage>
        <taxon>Bacteria</taxon>
        <taxon>Bacteria division WOR-3</taxon>
    </lineage>
</organism>
<reference evidence="2" key="1">
    <citation type="journal article" date="2020" name="mSystems">
        <title>Genome- and Community-Level Interaction Insights into Carbon Utilization and Element Cycling Functions of Hydrothermarchaeota in Hydrothermal Sediment.</title>
        <authorList>
            <person name="Zhou Z."/>
            <person name="Liu Y."/>
            <person name="Xu W."/>
            <person name="Pan J."/>
            <person name="Luo Z.H."/>
            <person name="Li M."/>
        </authorList>
    </citation>
    <scope>NUCLEOTIDE SEQUENCE [LARGE SCALE GENOMIC DNA]</scope>
    <source>
        <strain evidence="2">SpSt-1182</strain>
    </source>
</reference>
<accession>A0A7V0XF58</accession>
<proteinExistence type="predicted"/>
<protein>
    <recommendedName>
        <fullName evidence="1">PIN-like domain-containing protein</fullName>
    </recommendedName>
</protein>
<dbReference type="InterPro" id="IPR041494">
    <property type="entry name" value="PIN7"/>
</dbReference>
<dbReference type="Pfam" id="PF18475">
    <property type="entry name" value="PIN7"/>
    <property type="match status" value="1"/>
</dbReference>
<gene>
    <name evidence="2" type="ORF">ENN51_03580</name>
</gene>
<comment type="caution">
    <text evidence="2">The sequence shown here is derived from an EMBL/GenBank/DDBJ whole genome shotgun (WGS) entry which is preliminary data.</text>
</comment>
<evidence type="ECO:0000313" key="2">
    <source>
        <dbReference type="EMBL" id="HDQ99351.1"/>
    </source>
</evidence>
<evidence type="ECO:0000259" key="1">
    <source>
        <dbReference type="Pfam" id="PF18475"/>
    </source>
</evidence>
<dbReference type="AlphaFoldDB" id="A0A7V0XF58"/>
<dbReference type="Proteomes" id="UP000885672">
    <property type="component" value="Unassembled WGS sequence"/>
</dbReference>